<keyword evidence="5" id="KW-1185">Reference proteome</keyword>
<sequence length="286" mass="30885">MLVVIVREIRGVRYVGFALSFLLSWYLTTSLGLTSPVSFQQVIERSTAVADKVIHYGDAESQFIELYLAESTVHNDAPLVVYIHGGCWQNTFGVDHARGFAEGLSAAGFAVALVEYRRLGDEGGGWPGSLDDILQALELLTNTQDTGFQPRNITLVGHSAGGHLALLASQPQQRLPIRGVIGLAAITDIEAYAAGASGCQQAGANFLATAPDQAQVMNPAKQSRHSFVFLLRGDQDTIVGIEQQQLDGAEVVDIPGAGHFDLIHPDTEAFEQVLETIRNLYPELTR</sequence>
<evidence type="ECO:0000313" key="5">
    <source>
        <dbReference type="Proteomes" id="UP000288212"/>
    </source>
</evidence>
<proteinExistence type="predicted"/>
<dbReference type="InterPro" id="IPR029058">
    <property type="entry name" value="AB_hydrolase_fold"/>
</dbReference>
<organism evidence="4 5">
    <name type="scientific">Aliidiomarina haloalkalitolerans</name>
    <dbReference type="NCBI Taxonomy" id="859059"/>
    <lineage>
        <taxon>Bacteria</taxon>
        <taxon>Pseudomonadati</taxon>
        <taxon>Pseudomonadota</taxon>
        <taxon>Gammaproteobacteria</taxon>
        <taxon>Alteromonadales</taxon>
        <taxon>Idiomarinaceae</taxon>
        <taxon>Aliidiomarina</taxon>
    </lineage>
</organism>
<reference evidence="4 5" key="1">
    <citation type="journal article" date="2011" name="Front. Microbiol.">
        <title>Genomic signatures of strain selection and enhancement in Bacillus atrophaeus var. globigii, a historical biowarfare simulant.</title>
        <authorList>
            <person name="Gibbons H.S."/>
            <person name="Broomall S.M."/>
            <person name="McNew L.A."/>
            <person name="Daligault H."/>
            <person name="Chapman C."/>
            <person name="Bruce D."/>
            <person name="Karavis M."/>
            <person name="Krepps M."/>
            <person name="McGregor P.A."/>
            <person name="Hong C."/>
            <person name="Park K.H."/>
            <person name="Akmal A."/>
            <person name="Feldman A."/>
            <person name="Lin J.S."/>
            <person name="Chang W.E."/>
            <person name="Higgs B.W."/>
            <person name="Demirev P."/>
            <person name="Lindquist J."/>
            <person name="Liem A."/>
            <person name="Fochler E."/>
            <person name="Read T.D."/>
            <person name="Tapia R."/>
            <person name="Johnson S."/>
            <person name="Bishop-Lilly K.A."/>
            <person name="Detter C."/>
            <person name="Han C."/>
            <person name="Sozhamannan S."/>
            <person name="Rosenzweig C.N."/>
            <person name="Skowronski E.W."/>
        </authorList>
    </citation>
    <scope>NUCLEOTIDE SEQUENCE [LARGE SCALE GENOMIC DNA]</scope>
    <source>
        <strain evidence="4 5">AK5</strain>
    </source>
</reference>
<dbReference type="PANTHER" id="PTHR48081:SF33">
    <property type="entry name" value="KYNURENINE FORMAMIDASE"/>
    <property type="match status" value="1"/>
</dbReference>
<name>A0A432VUI8_9GAMM</name>
<keyword evidence="2" id="KW-0472">Membrane</keyword>
<dbReference type="Gene3D" id="3.40.50.1820">
    <property type="entry name" value="alpha/beta hydrolase"/>
    <property type="match status" value="1"/>
</dbReference>
<keyword evidence="1 4" id="KW-0378">Hydrolase</keyword>
<dbReference type="GO" id="GO:0016787">
    <property type="term" value="F:hydrolase activity"/>
    <property type="evidence" value="ECO:0007669"/>
    <property type="project" value="UniProtKB-KW"/>
</dbReference>
<dbReference type="EMBL" id="PIPI01000003">
    <property type="protein sequence ID" value="RUO20145.1"/>
    <property type="molecule type" value="Genomic_DNA"/>
</dbReference>
<comment type="caution">
    <text evidence="4">The sequence shown here is derived from an EMBL/GenBank/DDBJ whole genome shotgun (WGS) entry which is preliminary data.</text>
</comment>
<evidence type="ECO:0000256" key="2">
    <source>
        <dbReference type="SAM" id="Phobius"/>
    </source>
</evidence>
<evidence type="ECO:0000313" key="4">
    <source>
        <dbReference type="EMBL" id="RUO20145.1"/>
    </source>
</evidence>
<protein>
    <submittedName>
        <fullName evidence="4">Alpha/beta hydrolase</fullName>
    </submittedName>
</protein>
<dbReference type="PANTHER" id="PTHR48081">
    <property type="entry name" value="AB HYDROLASE SUPERFAMILY PROTEIN C4A8.06C"/>
    <property type="match status" value="1"/>
</dbReference>
<keyword evidence="2" id="KW-1133">Transmembrane helix</keyword>
<keyword evidence="2" id="KW-0812">Transmembrane</keyword>
<feature type="transmembrane region" description="Helical" evidence="2">
    <location>
        <begin position="12"/>
        <end position="33"/>
    </location>
</feature>
<evidence type="ECO:0000259" key="3">
    <source>
        <dbReference type="Pfam" id="PF20434"/>
    </source>
</evidence>
<feature type="domain" description="BD-FAE-like" evidence="3">
    <location>
        <begin position="65"/>
        <end position="244"/>
    </location>
</feature>
<dbReference type="InterPro" id="IPR049492">
    <property type="entry name" value="BD-FAE-like_dom"/>
</dbReference>
<accession>A0A432VUI8</accession>
<dbReference type="Proteomes" id="UP000288212">
    <property type="component" value="Unassembled WGS sequence"/>
</dbReference>
<dbReference type="AlphaFoldDB" id="A0A432VUI8"/>
<evidence type="ECO:0000256" key="1">
    <source>
        <dbReference type="ARBA" id="ARBA00022801"/>
    </source>
</evidence>
<dbReference type="InterPro" id="IPR050300">
    <property type="entry name" value="GDXG_lipolytic_enzyme"/>
</dbReference>
<dbReference type="SUPFAM" id="SSF53474">
    <property type="entry name" value="alpha/beta-Hydrolases"/>
    <property type="match status" value="1"/>
</dbReference>
<gene>
    <name evidence="4" type="ORF">CWE06_05840</name>
</gene>
<dbReference type="Pfam" id="PF20434">
    <property type="entry name" value="BD-FAE"/>
    <property type="match status" value="1"/>
</dbReference>